<reference evidence="9 10" key="1">
    <citation type="submission" date="2019-06" db="EMBL/GenBank/DDBJ databases">
        <title>Erythrobacter insulae sp. nov., isolated from a tidal flat.</title>
        <authorList>
            <person name="Yoon J.-H."/>
        </authorList>
    </citation>
    <scope>NUCLEOTIDE SEQUENCE [LARGE SCALE GENOMIC DNA]</scope>
    <source>
        <strain evidence="9 10">JBTF-M21</strain>
    </source>
</reference>
<dbReference type="Gene3D" id="3.40.640.10">
    <property type="entry name" value="Type I PLP-dependent aspartate aminotransferase-like (Major domain)"/>
    <property type="match status" value="1"/>
</dbReference>
<organism evidence="9 10">
    <name type="scientific">Erythrobacter insulae</name>
    <dbReference type="NCBI Taxonomy" id="2584124"/>
    <lineage>
        <taxon>Bacteria</taxon>
        <taxon>Pseudomonadati</taxon>
        <taxon>Pseudomonadota</taxon>
        <taxon>Alphaproteobacteria</taxon>
        <taxon>Sphingomonadales</taxon>
        <taxon>Erythrobacteraceae</taxon>
        <taxon>Erythrobacter/Porphyrobacter group</taxon>
        <taxon>Erythrobacter</taxon>
    </lineage>
</organism>
<evidence type="ECO:0000313" key="10">
    <source>
        <dbReference type="Proteomes" id="UP000316343"/>
    </source>
</evidence>
<protein>
    <recommendedName>
        <fullName evidence="2">glycine dehydrogenase (aminomethyl-transferring)</fullName>
        <ecNumber evidence="2">1.4.4.2</ecNumber>
    </recommendedName>
</protein>
<dbReference type="FunFam" id="3.40.640.10:FF:000224">
    <property type="entry name" value="Probable glycine dehydrogenase (decarboxylating) subunit 2"/>
    <property type="match status" value="1"/>
</dbReference>
<keyword evidence="10" id="KW-1185">Reference proteome</keyword>
<evidence type="ECO:0000256" key="1">
    <source>
        <dbReference type="ARBA" id="ARBA00003788"/>
    </source>
</evidence>
<evidence type="ECO:0000256" key="4">
    <source>
        <dbReference type="ARBA" id="ARBA00023002"/>
    </source>
</evidence>
<evidence type="ECO:0000256" key="6">
    <source>
        <dbReference type="SAM" id="MobiDB-lite"/>
    </source>
</evidence>
<evidence type="ECO:0000313" key="9">
    <source>
        <dbReference type="EMBL" id="TRD11823.1"/>
    </source>
</evidence>
<gene>
    <name evidence="9" type="ORF">FGU71_08115</name>
</gene>
<dbReference type="Pfam" id="PF00266">
    <property type="entry name" value="Aminotran_5"/>
    <property type="match status" value="1"/>
</dbReference>
<dbReference type="Gene3D" id="3.90.1150.10">
    <property type="entry name" value="Aspartate Aminotransferase, domain 1"/>
    <property type="match status" value="1"/>
</dbReference>
<evidence type="ECO:0000256" key="2">
    <source>
        <dbReference type="ARBA" id="ARBA00012134"/>
    </source>
</evidence>
<dbReference type="OrthoDB" id="9801272at2"/>
<dbReference type="RefSeq" id="WP_142788095.1">
    <property type="nucleotide sequence ID" value="NZ_VHJK01000001.1"/>
</dbReference>
<dbReference type="PANTHER" id="PTHR11773:SF1">
    <property type="entry name" value="GLYCINE DEHYDROGENASE (DECARBOXYLATING), MITOCHONDRIAL"/>
    <property type="match status" value="1"/>
</dbReference>
<dbReference type="AlphaFoldDB" id="A0A547PCG0"/>
<accession>A0A547PCG0</accession>
<sequence length="521" mass="56158">MNAPNKSGWKPAMEAAEDGLHNGPQTVTGNRALMLEEPLIFEIGKAEVTGVDLPKIDPAVPTRLAGLHRDDAIGLVGLTEPETVRHYTRLSRQNYGIDLGFFPLGSCTMKHNPRLNEKMARLPGFADIHPLAPQNSVQGALQVIDELATWLKTLTGMPAVAMSPKAGAHGELCGILAIRAAHTAAGNPREVVLVPESAHGTNPATAAFAGYRVEDIPATPEGRVNVAELKARLGPDVAAVMITNPNTCGLFEKDFREIADAVHEAGGYVYCDGANFNAIVGRVRPGDLGVDAMHINLHKTFSTPHGGGGPGSGPVVFSEALAPYAPLPFVKQDDAGEYYLVEEEHREERGPTFGRMTAFHGQMGMFTRALTYMLSHGADGLKQVAEDAVLNANYILRSLEDLLHAPFADSGPCMHEALFGDKDFGGDLSTLDLAKALIDEGYHPMTVYFPLVVHGAMLVEPTETESKASIDQFIEAFRSVAQRALDGDQSMKQAPYYAPRRRLDETAAARKPKLAWSEPEE</sequence>
<keyword evidence="3" id="KW-0663">Pyridoxal phosphate</keyword>
<name>A0A547PCG0_9SPHN</name>
<proteinExistence type="predicted"/>
<evidence type="ECO:0000256" key="3">
    <source>
        <dbReference type="ARBA" id="ARBA00022898"/>
    </source>
</evidence>
<dbReference type="Proteomes" id="UP000316343">
    <property type="component" value="Unassembled WGS sequence"/>
</dbReference>
<feature type="region of interest" description="Disordered" evidence="6">
    <location>
        <begin position="491"/>
        <end position="521"/>
    </location>
</feature>
<dbReference type="GO" id="GO:0030170">
    <property type="term" value="F:pyridoxal phosphate binding"/>
    <property type="evidence" value="ECO:0007669"/>
    <property type="project" value="TreeGrafter"/>
</dbReference>
<feature type="domain" description="Glycine dehydrogenase C-terminal" evidence="8">
    <location>
        <begin position="386"/>
        <end position="483"/>
    </location>
</feature>
<evidence type="ECO:0000256" key="5">
    <source>
        <dbReference type="ARBA" id="ARBA00049026"/>
    </source>
</evidence>
<evidence type="ECO:0000259" key="8">
    <source>
        <dbReference type="Pfam" id="PF21478"/>
    </source>
</evidence>
<dbReference type="GO" id="GO:0005829">
    <property type="term" value="C:cytosol"/>
    <property type="evidence" value="ECO:0007669"/>
    <property type="project" value="TreeGrafter"/>
</dbReference>
<dbReference type="Pfam" id="PF21478">
    <property type="entry name" value="GcvP2_C"/>
    <property type="match status" value="1"/>
</dbReference>
<dbReference type="PANTHER" id="PTHR11773">
    <property type="entry name" value="GLYCINE DEHYDROGENASE, DECARBOXYLATING"/>
    <property type="match status" value="1"/>
</dbReference>
<dbReference type="Gene3D" id="6.20.440.10">
    <property type="match status" value="1"/>
</dbReference>
<comment type="function">
    <text evidence="1">The glycine cleavage system catalyzes the degradation of glycine. The P protein binds the alpha-amino group of glycine through its pyridoxal phosphate cofactor; CO(2) is released and the remaining methylamine moiety is then transferred to the lipoamide cofactor of the H protein.</text>
</comment>
<comment type="catalytic activity">
    <reaction evidence="5">
        <text>N(6)-[(R)-lipoyl]-L-lysyl-[glycine-cleavage complex H protein] + glycine + H(+) = N(6)-[(R)-S(8)-aminomethyldihydrolipoyl]-L-lysyl-[glycine-cleavage complex H protein] + CO2</text>
        <dbReference type="Rhea" id="RHEA:24304"/>
        <dbReference type="Rhea" id="RHEA-COMP:10494"/>
        <dbReference type="Rhea" id="RHEA-COMP:10495"/>
        <dbReference type="ChEBI" id="CHEBI:15378"/>
        <dbReference type="ChEBI" id="CHEBI:16526"/>
        <dbReference type="ChEBI" id="CHEBI:57305"/>
        <dbReference type="ChEBI" id="CHEBI:83099"/>
        <dbReference type="ChEBI" id="CHEBI:83143"/>
        <dbReference type="EC" id="1.4.4.2"/>
    </reaction>
</comment>
<dbReference type="InterPro" id="IPR049316">
    <property type="entry name" value="GDC-P_C"/>
</dbReference>
<evidence type="ECO:0000259" key="7">
    <source>
        <dbReference type="Pfam" id="PF00266"/>
    </source>
</evidence>
<dbReference type="InterPro" id="IPR015422">
    <property type="entry name" value="PyrdxlP-dep_Trfase_small"/>
</dbReference>
<dbReference type="NCBIfam" id="NF003346">
    <property type="entry name" value="PRK04366.1"/>
    <property type="match status" value="1"/>
</dbReference>
<dbReference type="InterPro" id="IPR000192">
    <property type="entry name" value="Aminotrans_V_dom"/>
</dbReference>
<keyword evidence="4" id="KW-0560">Oxidoreductase</keyword>
<dbReference type="SUPFAM" id="SSF53383">
    <property type="entry name" value="PLP-dependent transferases"/>
    <property type="match status" value="1"/>
</dbReference>
<dbReference type="InterPro" id="IPR020581">
    <property type="entry name" value="GDC_P"/>
</dbReference>
<dbReference type="GO" id="GO:0019464">
    <property type="term" value="P:glycine decarboxylation via glycine cleavage system"/>
    <property type="evidence" value="ECO:0007669"/>
    <property type="project" value="TreeGrafter"/>
</dbReference>
<dbReference type="EC" id="1.4.4.2" evidence="2"/>
<dbReference type="GO" id="GO:0005960">
    <property type="term" value="C:glycine cleavage complex"/>
    <property type="evidence" value="ECO:0007669"/>
    <property type="project" value="TreeGrafter"/>
</dbReference>
<feature type="domain" description="Aminotransferase class V" evidence="7">
    <location>
        <begin position="185"/>
        <end position="306"/>
    </location>
</feature>
<dbReference type="GO" id="GO:0004375">
    <property type="term" value="F:glycine dehydrogenase (decarboxylating) activity"/>
    <property type="evidence" value="ECO:0007669"/>
    <property type="project" value="UniProtKB-EC"/>
</dbReference>
<dbReference type="GO" id="GO:0016594">
    <property type="term" value="F:glycine binding"/>
    <property type="evidence" value="ECO:0007669"/>
    <property type="project" value="TreeGrafter"/>
</dbReference>
<dbReference type="InterPro" id="IPR015424">
    <property type="entry name" value="PyrdxlP-dep_Trfase"/>
</dbReference>
<dbReference type="EMBL" id="VHJK01000001">
    <property type="protein sequence ID" value="TRD11823.1"/>
    <property type="molecule type" value="Genomic_DNA"/>
</dbReference>
<dbReference type="InterPro" id="IPR015421">
    <property type="entry name" value="PyrdxlP-dep_Trfase_major"/>
</dbReference>
<comment type="caution">
    <text evidence="9">The sequence shown here is derived from an EMBL/GenBank/DDBJ whole genome shotgun (WGS) entry which is preliminary data.</text>
</comment>